<keyword evidence="5" id="KW-0808">Transferase</keyword>
<comment type="catalytic activity">
    <reaction evidence="1">
        <text>ATP + protein L-histidine = ADP + protein N-phospho-L-histidine.</text>
        <dbReference type="EC" id="2.7.13.3"/>
    </reaction>
</comment>
<dbReference type="SUPFAM" id="SSF47384">
    <property type="entry name" value="Homodimeric domain of signal transducing histidine kinase"/>
    <property type="match status" value="1"/>
</dbReference>
<dbReference type="Pfam" id="PF02518">
    <property type="entry name" value="HATPase_c"/>
    <property type="match status" value="1"/>
</dbReference>
<sequence length="465" mass="49166">MSVGTRITLFAGTVAALLSTLLAAVIMLTVNRLAGEYLRGEVTAAAARTATELQTGGDPVLRTSGQVDHIQVVNPAGRVVASTPGVGRDPPPIAIFTPPDGTSVAHRTVCSGVLPGCHLVVGYRVLLGGQDWMVYSAAPEVPTLVHPRLAALLGLGVVVLTAATAIGSRRVLNSSLRPVDAIRAELDVINAACPERRVPVPPGEDEISHLARGVNRTLERLQVAMQQQRQFASDASHDLRSPITAMRAQVEDAMLAPEQTSLDVVGDNLLVSLDRLQAIVCDLLMAARLDAGTPGGHEVIDLSALVAGEMSGRHSGVKLKPDLEPNVVVEGDPLRLARLLINLLDNAERHADTTVCVSIRKQTADPGDRRYPHGLAVLEVADDGPGIDRDKWDIVFQRFTRLPDARSKDSGGTGLGLAIARQIAEMSGGTLTIEPSEQGARFVLRLPLSGSAPPPHRPPPMPTCP</sequence>
<dbReference type="InterPro" id="IPR036097">
    <property type="entry name" value="HisK_dim/P_sf"/>
</dbReference>
<dbReference type="InterPro" id="IPR003594">
    <property type="entry name" value="HATPase_dom"/>
</dbReference>
<keyword evidence="14" id="KW-1185">Reference proteome</keyword>
<evidence type="ECO:0000256" key="7">
    <source>
        <dbReference type="ARBA" id="ARBA00022777"/>
    </source>
</evidence>
<dbReference type="InterPro" id="IPR003660">
    <property type="entry name" value="HAMP_dom"/>
</dbReference>
<dbReference type="SUPFAM" id="SSF55874">
    <property type="entry name" value="ATPase domain of HSP90 chaperone/DNA topoisomerase II/histidine kinase"/>
    <property type="match status" value="1"/>
</dbReference>
<accession>A0ABW1NGQ6</accession>
<feature type="domain" description="HAMP" evidence="12">
    <location>
        <begin position="173"/>
        <end position="226"/>
    </location>
</feature>
<dbReference type="InterPro" id="IPR036890">
    <property type="entry name" value="HATPase_C_sf"/>
</dbReference>
<comment type="caution">
    <text evidence="13">The sequence shown here is derived from an EMBL/GenBank/DDBJ whole genome shotgun (WGS) entry which is preliminary data.</text>
</comment>
<evidence type="ECO:0000259" key="11">
    <source>
        <dbReference type="PROSITE" id="PS50109"/>
    </source>
</evidence>
<dbReference type="GO" id="GO:0016301">
    <property type="term" value="F:kinase activity"/>
    <property type="evidence" value="ECO:0007669"/>
    <property type="project" value="UniProtKB-KW"/>
</dbReference>
<keyword evidence="10" id="KW-0472">Membrane</keyword>
<evidence type="ECO:0000313" key="14">
    <source>
        <dbReference type="Proteomes" id="UP001596137"/>
    </source>
</evidence>
<evidence type="ECO:0000259" key="12">
    <source>
        <dbReference type="PROSITE" id="PS50885"/>
    </source>
</evidence>
<dbReference type="InterPro" id="IPR005467">
    <property type="entry name" value="His_kinase_dom"/>
</dbReference>
<keyword evidence="8" id="KW-1133">Transmembrane helix</keyword>
<evidence type="ECO:0000313" key="13">
    <source>
        <dbReference type="EMBL" id="MFC6082569.1"/>
    </source>
</evidence>
<dbReference type="Gene3D" id="1.10.287.130">
    <property type="match status" value="1"/>
</dbReference>
<feature type="domain" description="Histidine kinase" evidence="11">
    <location>
        <begin position="234"/>
        <end position="450"/>
    </location>
</feature>
<dbReference type="CDD" id="cd00082">
    <property type="entry name" value="HisKA"/>
    <property type="match status" value="1"/>
</dbReference>
<keyword evidence="4" id="KW-0597">Phosphoprotein</keyword>
<dbReference type="EMBL" id="JBHSRF010000018">
    <property type="protein sequence ID" value="MFC6082569.1"/>
    <property type="molecule type" value="Genomic_DNA"/>
</dbReference>
<evidence type="ECO:0000256" key="10">
    <source>
        <dbReference type="ARBA" id="ARBA00023136"/>
    </source>
</evidence>
<dbReference type="Gene3D" id="3.30.565.10">
    <property type="entry name" value="Histidine kinase-like ATPase, C-terminal domain"/>
    <property type="match status" value="1"/>
</dbReference>
<proteinExistence type="predicted"/>
<evidence type="ECO:0000256" key="6">
    <source>
        <dbReference type="ARBA" id="ARBA00022692"/>
    </source>
</evidence>
<keyword evidence="6" id="KW-0812">Transmembrane</keyword>
<dbReference type="PROSITE" id="PS50109">
    <property type="entry name" value="HIS_KIN"/>
    <property type="match status" value="1"/>
</dbReference>
<keyword evidence="7 13" id="KW-0418">Kinase</keyword>
<organism evidence="13 14">
    <name type="scientific">Sphaerisporangium aureirubrum</name>
    <dbReference type="NCBI Taxonomy" id="1544736"/>
    <lineage>
        <taxon>Bacteria</taxon>
        <taxon>Bacillati</taxon>
        <taxon>Actinomycetota</taxon>
        <taxon>Actinomycetes</taxon>
        <taxon>Streptosporangiales</taxon>
        <taxon>Streptosporangiaceae</taxon>
        <taxon>Sphaerisporangium</taxon>
    </lineage>
</organism>
<dbReference type="SMART" id="SM00387">
    <property type="entry name" value="HATPase_c"/>
    <property type="match status" value="1"/>
</dbReference>
<dbReference type="RefSeq" id="WP_380752889.1">
    <property type="nucleotide sequence ID" value="NZ_JBHSRF010000018.1"/>
</dbReference>
<dbReference type="PANTHER" id="PTHR45436:SF5">
    <property type="entry name" value="SENSOR HISTIDINE KINASE TRCS"/>
    <property type="match status" value="1"/>
</dbReference>
<evidence type="ECO:0000256" key="4">
    <source>
        <dbReference type="ARBA" id="ARBA00022553"/>
    </source>
</evidence>
<dbReference type="PRINTS" id="PR00344">
    <property type="entry name" value="BCTRLSENSOR"/>
</dbReference>
<gene>
    <name evidence="13" type="ORF">ACFP1K_15485</name>
</gene>
<evidence type="ECO:0000256" key="9">
    <source>
        <dbReference type="ARBA" id="ARBA00023012"/>
    </source>
</evidence>
<dbReference type="Pfam" id="PF00512">
    <property type="entry name" value="HisKA"/>
    <property type="match status" value="1"/>
</dbReference>
<evidence type="ECO:0000256" key="2">
    <source>
        <dbReference type="ARBA" id="ARBA00004236"/>
    </source>
</evidence>
<dbReference type="InterPro" id="IPR003661">
    <property type="entry name" value="HisK_dim/P_dom"/>
</dbReference>
<dbReference type="SMART" id="SM00388">
    <property type="entry name" value="HisKA"/>
    <property type="match status" value="1"/>
</dbReference>
<dbReference type="PANTHER" id="PTHR45436">
    <property type="entry name" value="SENSOR HISTIDINE KINASE YKOH"/>
    <property type="match status" value="1"/>
</dbReference>
<keyword evidence="9" id="KW-0902">Two-component regulatory system</keyword>
<evidence type="ECO:0000256" key="3">
    <source>
        <dbReference type="ARBA" id="ARBA00012438"/>
    </source>
</evidence>
<name>A0ABW1NGQ6_9ACTN</name>
<dbReference type="InterPro" id="IPR050428">
    <property type="entry name" value="TCS_sensor_his_kinase"/>
</dbReference>
<protein>
    <recommendedName>
        <fullName evidence="3">histidine kinase</fullName>
        <ecNumber evidence="3">2.7.13.3</ecNumber>
    </recommendedName>
</protein>
<reference evidence="14" key="1">
    <citation type="journal article" date="2019" name="Int. J. Syst. Evol. Microbiol.">
        <title>The Global Catalogue of Microorganisms (GCM) 10K type strain sequencing project: providing services to taxonomists for standard genome sequencing and annotation.</title>
        <authorList>
            <consortium name="The Broad Institute Genomics Platform"/>
            <consortium name="The Broad Institute Genome Sequencing Center for Infectious Disease"/>
            <person name="Wu L."/>
            <person name="Ma J."/>
        </authorList>
    </citation>
    <scope>NUCLEOTIDE SEQUENCE [LARGE SCALE GENOMIC DNA]</scope>
    <source>
        <strain evidence="14">JCM 30346</strain>
    </source>
</reference>
<dbReference type="Proteomes" id="UP001596137">
    <property type="component" value="Unassembled WGS sequence"/>
</dbReference>
<dbReference type="PROSITE" id="PS50885">
    <property type="entry name" value="HAMP"/>
    <property type="match status" value="1"/>
</dbReference>
<comment type="subcellular location">
    <subcellularLocation>
        <location evidence="2">Cell membrane</location>
    </subcellularLocation>
</comment>
<evidence type="ECO:0000256" key="1">
    <source>
        <dbReference type="ARBA" id="ARBA00000085"/>
    </source>
</evidence>
<dbReference type="EC" id="2.7.13.3" evidence="3"/>
<evidence type="ECO:0000256" key="8">
    <source>
        <dbReference type="ARBA" id="ARBA00022989"/>
    </source>
</evidence>
<dbReference type="InterPro" id="IPR004358">
    <property type="entry name" value="Sig_transdc_His_kin-like_C"/>
</dbReference>
<evidence type="ECO:0000256" key="5">
    <source>
        <dbReference type="ARBA" id="ARBA00022679"/>
    </source>
</evidence>